<dbReference type="Pfam" id="PF01522">
    <property type="entry name" value="Polysacc_deac_1"/>
    <property type="match status" value="1"/>
</dbReference>
<dbReference type="PANTHER" id="PTHR47561">
    <property type="entry name" value="POLYSACCHARIDE DEACETYLASE FAMILY PROTEIN (AFU_ORTHOLOGUE AFUA_6G05030)"/>
    <property type="match status" value="1"/>
</dbReference>
<protein>
    <submittedName>
        <fullName evidence="2">Polysaccharide deacetylase</fullName>
    </submittedName>
</protein>
<dbReference type="AlphaFoldDB" id="A0A917WFR1"/>
<keyword evidence="3" id="KW-1185">Reference proteome</keyword>
<dbReference type="GO" id="GO:0016810">
    <property type="term" value="F:hydrolase activity, acting on carbon-nitrogen (but not peptide) bonds"/>
    <property type="evidence" value="ECO:0007669"/>
    <property type="project" value="InterPro"/>
</dbReference>
<feature type="domain" description="NodB homology" evidence="1">
    <location>
        <begin position="40"/>
        <end position="265"/>
    </location>
</feature>
<dbReference type="PROSITE" id="PS51677">
    <property type="entry name" value="NODB"/>
    <property type="match status" value="1"/>
</dbReference>
<evidence type="ECO:0000313" key="3">
    <source>
        <dbReference type="Proteomes" id="UP000655208"/>
    </source>
</evidence>
<dbReference type="GO" id="GO:0005975">
    <property type="term" value="P:carbohydrate metabolic process"/>
    <property type="evidence" value="ECO:0007669"/>
    <property type="project" value="InterPro"/>
</dbReference>
<dbReference type="EMBL" id="BMNA01000003">
    <property type="protein sequence ID" value="GGL99743.1"/>
    <property type="molecule type" value="Genomic_DNA"/>
</dbReference>
<name>A0A917WFR1_9ACTN</name>
<sequence>MTSSPDSSSAGPENHRLTVCLSFDFDAESAWLGSFKTDTPSALSRGAYGANEGVRRVLALLDKYSVPATFFIPGDSADRHPQETKAIAAAGHEIGHHGYCHEPPPGLTLEEERTMIERGLDALDRQVGVRPRGYRSPAWELSHNTFSLLQEYGFEYDASQLGADRPYWVEDKGERTSLVEIPGAWELCDSSLFMFAFSPSYLRGLAAPSHAQELWQGDFDGLYEEDSDACYVLTMHPQIIGRPHRIALLERLIRHMQGFDGVWWAQMGQVSDYFRARQQAATTAG</sequence>
<comment type="caution">
    <text evidence="2">The sequence shown here is derived from an EMBL/GenBank/DDBJ whole genome shotgun (WGS) entry which is preliminary data.</text>
</comment>
<dbReference type="Proteomes" id="UP000655208">
    <property type="component" value="Unassembled WGS sequence"/>
</dbReference>
<dbReference type="RefSeq" id="WP_188941312.1">
    <property type="nucleotide sequence ID" value="NZ_BMNA01000003.1"/>
</dbReference>
<dbReference type="Gene3D" id="3.20.20.370">
    <property type="entry name" value="Glycoside hydrolase/deacetylase"/>
    <property type="match status" value="1"/>
</dbReference>
<dbReference type="InterPro" id="IPR002509">
    <property type="entry name" value="NODB_dom"/>
</dbReference>
<evidence type="ECO:0000259" key="1">
    <source>
        <dbReference type="PROSITE" id="PS51677"/>
    </source>
</evidence>
<evidence type="ECO:0000313" key="2">
    <source>
        <dbReference type="EMBL" id="GGL99743.1"/>
    </source>
</evidence>
<proteinExistence type="predicted"/>
<accession>A0A917WFR1</accession>
<dbReference type="InterPro" id="IPR037950">
    <property type="entry name" value="PgdA-like"/>
</dbReference>
<dbReference type="CDD" id="cd10938">
    <property type="entry name" value="CE4_HpPgdA_like"/>
    <property type="match status" value="1"/>
</dbReference>
<reference evidence="2" key="2">
    <citation type="submission" date="2020-09" db="EMBL/GenBank/DDBJ databases">
        <authorList>
            <person name="Sun Q."/>
            <person name="Zhou Y."/>
        </authorList>
    </citation>
    <scope>NUCLEOTIDE SEQUENCE</scope>
    <source>
        <strain evidence="2">CGMCC 4.7308</strain>
    </source>
</reference>
<gene>
    <name evidence="2" type="ORF">GCM10011594_19610</name>
</gene>
<dbReference type="SUPFAM" id="SSF88713">
    <property type="entry name" value="Glycoside hydrolase/deacetylase"/>
    <property type="match status" value="1"/>
</dbReference>
<reference evidence="2" key="1">
    <citation type="journal article" date="2014" name="Int. J. Syst. Evol. Microbiol.">
        <title>Complete genome sequence of Corynebacterium casei LMG S-19264T (=DSM 44701T), isolated from a smear-ripened cheese.</title>
        <authorList>
            <consortium name="US DOE Joint Genome Institute (JGI-PGF)"/>
            <person name="Walter F."/>
            <person name="Albersmeier A."/>
            <person name="Kalinowski J."/>
            <person name="Ruckert C."/>
        </authorList>
    </citation>
    <scope>NUCLEOTIDE SEQUENCE</scope>
    <source>
        <strain evidence="2">CGMCC 4.7308</strain>
    </source>
</reference>
<organism evidence="2 3">
    <name type="scientific">Nakamurella endophytica</name>
    <dbReference type="NCBI Taxonomy" id="1748367"/>
    <lineage>
        <taxon>Bacteria</taxon>
        <taxon>Bacillati</taxon>
        <taxon>Actinomycetota</taxon>
        <taxon>Actinomycetes</taxon>
        <taxon>Nakamurellales</taxon>
        <taxon>Nakamurellaceae</taxon>
        <taxon>Nakamurella</taxon>
    </lineage>
</organism>
<dbReference type="InterPro" id="IPR011330">
    <property type="entry name" value="Glyco_hydro/deAcase_b/a-brl"/>
</dbReference>
<dbReference type="PANTHER" id="PTHR47561:SF1">
    <property type="entry name" value="POLYSACCHARIDE DEACETYLASE FAMILY PROTEIN (AFU_ORTHOLOGUE AFUA_6G05030)"/>
    <property type="match status" value="1"/>
</dbReference>